<dbReference type="HOGENOM" id="CLU_037990_2_5_5"/>
<dbReference type="AlphaFoldDB" id="A0A097ECA7"/>
<keyword evidence="3" id="KW-0949">S-adenosyl-L-methionine</keyword>
<dbReference type="SUPFAM" id="SSF53335">
    <property type="entry name" value="S-adenosyl-L-methionine-dependent methyltransferases"/>
    <property type="match status" value="1"/>
</dbReference>
<gene>
    <name evidence="5" type="ORF">MC45_00800</name>
</gene>
<keyword evidence="6" id="KW-1185">Reference proteome</keyword>
<organism evidence="5 6">
    <name type="scientific">Sphingomonas taxi</name>
    <dbReference type="NCBI Taxonomy" id="1549858"/>
    <lineage>
        <taxon>Bacteria</taxon>
        <taxon>Pseudomonadati</taxon>
        <taxon>Pseudomonadota</taxon>
        <taxon>Alphaproteobacteria</taxon>
        <taxon>Sphingomonadales</taxon>
        <taxon>Sphingomonadaceae</taxon>
        <taxon>Sphingomonas</taxon>
    </lineage>
</organism>
<evidence type="ECO:0000256" key="3">
    <source>
        <dbReference type="ARBA" id="ARBA00022691"/>
    </source>
</evidence>
<name>A0A097ECA7_9SPHN</name>
<protein>
    <recommendedName>
        <fullName evidence="4">Methyltransferase type 11 domain-containing protein</fullName>
    </recommendedName>
</protein>
<proteinExistence type="predicted"/>
<evidence type="ECO:0000259" key="4">
    <source>
        <dbReference type="Pfam" id="PF08241"/>
    </source>
</evidence>
<dbReference type="PANTHER" id="PTHR43464">
    <property type="entry name" value="METHYLTRANSFERASE"/>
    <property type="match status" value="1"/>
</dbReference>
<dbReference type="eggNOG" id="COG0500">
    <property type="taxonomic scope" value="Bacteria"/>
</dbReference>
<dbReference type="RefSeq" id="WP_038658399.1">
    <property type="nucleotide sequence ID" value="NZ_CP009571.1"/>
</dbReference>
<dbReference type="EMBL" id="CP009571">
    <property type="protein sequence ID" value="AIT05209.1"/>
    <property type="molecule type" value="Genomic_DNA"/>
</dbReference>
<dbReference type="Gene3D" id="3.40.50.150">
    <property type="entry name" value="Vaccinia Virus protein VP39"/>
    <property type="match status" value="1"/>
</dbReference>
<accession>A0A097ECA7</accession>
<dbReference type="InterPro" id="IPR013216">
    <property type="entry name" value="Methyltransf_11"/>
</dbReference>
<reference evidence="5 6" key="1">
    <citation type="submission" date="2014-09" db="EMBL/GenBank/DDBJ databases">
        <title>Using Illumina technology Improving SMRT sequencing Genome Assembly by RASTools.</title>
        <authorList>
            <person name="Zhou Y."/>
            <person name="Ma T."/>
            <person name="Liu T."/>
        </authorList>
    </citation>
    <scope>NUCLEOTIDE SEQUENCE [LARGE SCALE GENOMIC DNA]</scope>
    <source>
        <strain evidence="5 6">ATCC 55669</strain>
    </source>
</reference>
<dbReference type="PANTHER" id="PTHR43464:SF19">
    <property type="entry name" value="UBIQUINONE BIOSYNTHESIS O-METHYLTRANSFERASE, MITOCHONDRIAL"/>
    <property type="match status" value="1"/>
</dbReference>
<dbReference type="GO" id="GO:0032259">
    <property type="term" value="P:methylation"/>
    <property type="evidence" value="ECO:0007669"/>
    <property type="project" value="UniProtKB-KW"/>
</dbReference>
<evidence type="ECO:0000313" key="5">
    <source>
        <dbReference type="EMBL" id="AIT05209.1"/>
    </source>
</evidence>
<dbReference type="STRING" id="1549858.MC45_00800"/>
<dbReference type="Proteomes" id="UP000033200">
    <property type="component" value="Chromosome"/>
</dbReference>
<evidence type="ECO:0000256" key="2">
    <source>
        <dbReference type="ARBA" id="ARBA00022679"/>
    </source>
</evidence>
<dbReference type="KEGG" id="stax:MC45_00800"/>
<feature type="domain" description="Methyltransferase type 11" evidence="4">
    <location>
        <begin position="49"/>
        <end position="144"/>
    </location>
</feature>
<dbReference type="CDD" id="cd02440">
    <property type="entry name" value="AdoMet_MTases"/>
    <property type="match status" value="1"/>
</dbReference>
<dbReference type="GO" id="GO:0008757">
    <property type="term" value="F:S-adenosylmethionine-dependent methyltransferase activity"/>
    <property type="evidence" value="ECO:0007669"/>
    <property type="project" value="InterPro"/>
</dbReference>
<keyword evidence="2" id="KW-0808">Transferase</keyword>
<keyword evidence="1" id="KW-0489">Methyltransferase</keyword>
<sequence length="275" mass="28230">MTTHIDWTGRVGTVWAEEWRRTERAFADLAPRLDAAILAAAPAGAINALDIGCGAGATAAALAAARPDAQVTGADLSPDLVAVAEAHHARANLSFRTADALVAAAGLAPLDLIVSRHGVMFFADPAAAFTRLAAATRPGGRLVFSCFAAVADNPWATLITPAPQRSGSYVPGPFAFADPEAGAAVLAAGGWADATAVLTRFSYRVGAGEEAVEDAVAFLTRIGPAASRLRDAAAEDRPALLARLRAALTAQRNGPVVDFPAAAWLWTARATGETV</sequence>
<evidence type="ECO:0000256" key="1">
    <source>
        <dbReference type="ARBA" id="ARBA00022603"/>
    </source>
</evidence>
<evidence type="ECO:0000313" key="6">
    <source>
        <dbReference type="Proteomes" id="UP000033200"/>
    </source>
</evidence>
<dbReference type="Pfam" id="PF08241">
    <property type="entry name" value="Methyltransf_11"/>
    <property type="match status" value="1"/>
</dbReference>
<dbReference type="InterPro" id="IPR029063">
    <property type="entry name" value="SAM-dependent_MTases_sf"/>
</dbReference>